<evidence type="ECO:0000256" key="5">
    <source>
        <dbReference type="ARBA" id="ARBA00023242"/>
    </source>
</evidence>
<name>A0A8T1VG21_9STRA</name>
<evidence type="ECO:0000313" key="9">
    <source>
        <dbReference type="Proteomes" id="UP000694044"/>
    </source>
</evidence>
<evidence type="ECO:0000256" key="4">
    <source>
        <dbReference type="ARBA" id="ARBA00022694"/>
    </source>
</evidence>
<keyword evidence="4" id="KW-0819">tRNA processing</keyword>
<dbReference type="GO" id="GO:0030488">
    <property type="term" value="P:tRNA methylation"/>
    <property type="evidence" value="ECO:0007669"/>
    <property type="project" value="InterPro"/>
</dbReference>
<feature type="region of interest" description="Disordered" evidence="7">
    <location>
        <begin position="467"/>
        <end position="499"/>
    </location>
</feature>
<dbReference type="OrthoDB" id="10254665at2759"/>
<comment type="subcellular location">
    <subcellularLocation>
        <location evidence="1">Nucleus</location>
    </subcellularLocation>
</comment>
<organism evidence="8 9">
    <name type="scientific">Phytophthora pseudosyringae</name>
    <dbReference type="NCBI Taxonomy" id="221518"/>
    <lineage>
        <taxon>Eukaryota</taxon>
        <taxon>Sar</taxon>
        <taxon>Stramenopiles</taxon>
        <taxon>Oomycota</taxon>
        <taxon>Peronosporomycetes</taxon>
        <taxon>Peronosporales</taxon>
        <taxon>Peronosporaceae</taxon>
        <taxon>Phytophthora</taxon>
    </lineage>
</organism>
<proteinExistence type="inferred from homology"/>
<protein>
    <recommendedName>
        <fullName evidence="3">tRNA (adenine(58)-N(1))-methyltransferase non-catalytic subunit TRM6</fullName>
    </recommendedName>
    <alternativeName>
        <fullName evidence="6">tRNA(m1A58)-methyltransferase subunit TRM6</fullName>
    </alternativeName>
</protein>
<keyword evidence="5" id="KW-0539">Nucleus</keyword>
<dbReference type="PANTHER" id="PTHR12945">
    <property type="entry name" value="TRANSLATION INITIATION FACTOR EIF3-RELATED"/>
    <property type="match status" value="1"/>
</dbReference>
<comment type="similarity">
    <text evidence="2">Belongs to the TRM6/GCD10 family.</text>
</comment>
<comment type="caution">
    <text evidence="8">The sequence shown here is derived from an EMBL/GenBank/DDBJ whole genome shotgun (WGS) entry which is preliminary data.</text>
</comment>
<dbReference type="GO" id="GO:0005634">
    <property type="term" value="C:nucleus"/>
    <property type="evidence" value="ECO:0007669"/>
    <property type="project" value="UniProtKB-SubCell"/>
</dbReference>
<evidence type="ECO:0000256" key="3">
    <source>
        <dbReference type="ARBA" id="ARBA00021704"/>
    </source>
</evidence>
<feature type="compositionally biased region" description="Polar residues" evidence="7">
    <location>
        <begin position="469"/>
        <end position="488"/>
    </location>
</feature>
<evidence type="ECO:0000256" key="7">
    <source>
        <dbReference type="SAM" id="MobiDB-lite"/>
    </source>
</evidence>
<dbReference type="InterPro" id="IPR017423">
    <property type="entry name" value="TRM6"/>
</dbReference>
<keyword evidence="9" id="KW-1185">Reference proteome</keyword>
<sequence>MATSSPAAGSSETPRLPYVIYEGDTVICQTSDGRMFFQGVTKDECVVMATLRLNGSAFTNLHCSMGTTASLVTRSIRVGKKVAGLKPVIGSFYGAIFEEQNKKLVQVTGGLFPDPVAPETGEGFVPDGDNRHYADTNSAQTLKQTDIGEMREKGASGQEIIQKLVENSSTWETKTEFSKQKYLKKKQQKYMPRVRFLRCTAESLCRTYRLKNPAKICNLREDSLGQMLVYSNIFAGGQVLVVDTCMGLVTGAIAERQGGSGRIICPYEGQQPAADILRRFNFDNRTLESIHYMPFKQVRMLEMKEEDVVEPPKVARDGLTAEEREQLAAERAKNFTPEQQKRYAEKKTRREQTKLYRQKPSTIREWVRGKSDSLVIAANYDPEEVLMALLPYLGRSKPFVVYSEFLEPLTRTFATLQKMESIVDLQLNETWTRENQVLPGRTHPEMNMSACSGYLLSGIKILDMPPLGATSNASTNEQEGGNAESNGSPAKKKIKTETS</sequence>
<evidence type="ECO:0000256" key="2">
    <source>
        <dbReference type="ARBA" id="ARBA00008320"/>
    </source>
</evidence>
<accession>A0A8T1VG21</accession>
<dbReference type="PANTHER" id="PTHR12945:SF0">
    <property type="entry name" value="TRNA (ADENINE(58)-N(1))-METHYLTRANSFERASE NON-CATALYTIC SUBUNIT TRM6"/>
    <property type="match status" value="1"/>
</dbReference>
<reference evidence="8" key="1">
    <citation type="submission" date="2021-02" db="EMBL/GenBank/DDBJ databases">
        <authorList>
            <person name="Palmer J.M."/>
        </authorList>
    </citation>
    <scope>NUCLEOTIDE SEQUENCE</scope>
    <source>
        <strain evidence="8">SCRP734</strain>
    </source>
</reference>
<dbReference type="GO" id="GO:0031515">
    <property type="term" value="C:tRNA (m1A) methyltransferase complex"/>
    <property type="evidence" value="ECO:0007669"/>
    <property type="project" value="InterPro"/>
</dbReference>
<evidence type="ECO:0000256" key="1">
    <source>
        <dbReference type="ARBA" id="ARBA00004123"/>
    </source>
</evidence>
<dbReference type="Pfam" id="PF04189">
    <property type="entry name" value="Gcd10p"/>
    <property type="match status" value="1"/>
</dbReference>
<dbReference type="Proteomes" id="UP000694044">
    <property type="component" value="Unassembled WGS sequence"/>
</dbReference>
<dbReference type="AlphaFoldDB" id="A0A8T1VG21"/>
<gene>
    <name evidence="8" type="primary">TRMT6</name>
    <name evidence="8" type="ORF">PHYPSEUDO_007609</name>
</gene>
<feature type="compositionally biased region" description="Basic residues" evidence="7">
    <location>
        <begin position="490"/>
        <end position="499"/>
    </location>
</feature>
<dbReference type="EMBL" id="JAGDFM010000303">
    <property type="protein sequence ID" value="KAG7380257.1"/>
    <property type="molecule type" value="Genomic_DNA"/>
</dbReference>
<evidence type="ECO:0000313" key="8">
    <source>
        <dbReference type="EMBL" id="KAG7380257.1"/>
    </source>
</evidence>
<evidence type="ECO:0000256" key="6">
    <source>
        <dbReference type="ARBA" id="ARBA00032319"/>
    </source>
</evidence>